<dbReference type="EMBL" id="CP094534">
    <property type="protein sequence ID" value="UOE34393.1"/>
    <property type="molecule type" value="Genomic_DNA"/>
</dbReference>
<keyword evidence="1" id="KW-1133">Transmembrane helix</keyword>
<keyword evidence="3" id="KW-1185">Reference proteome</keyword>
<dbReference type="RefSeq" id="WP_243515424.1">
    <property type="nucleotide sequence ID" value="NZ_CP094534.1"/>
</dbReference>
<evidence type="ECO:0000313" key="2">
    <source>
        <dbReference type="EMBL" id="UOE34393.1"/>
    </source>
</evidence>
<sequence length="61" mass="6253">MQISTPLRGPGYRLPSWPVGGCLLVVVLLVLTSFVPARSQTVLGTPGGALTTLAPGTYTGN</sequence>
<evidence type="ECO:0000256" key="1">
    <source>
        <dbReference type="SAM" id="Phobius"/>
    </source>
</evidence>
<reference evidence="2 3" key="1">
    <citation type="submission" date="2022-03" db="EMBL/GenBank/DDBJ databases">
        <title>Hymenobactersp. isolated from the air.</title>
        <authorList>
            <person name="Won M."/>
            <person name="Kwon S.-W."/>
        </authorList>
    </citation>
    <scope>NUCLEOTIDE SEQUENCE [LARGE SCALE GENOMIC DNA]</scope>
    <source>
        <strain evidence="2 3">KACC 22596</strain>
    </source>
</reference>
<name>A0ABY4B9F0_9BACT</name>
<dbReference type="Proteomes" id="UP000831390">
    <property type="component" value="Chromosome"/>
</dbReference>
<organism evidence="2 3">
    <name type="scientific">Hymenobacter monticola</name>
    <dbReference type="NCBI Taxonomy" id="1705399"/>
    <lineage>
        <taxon>Bacteria</taxon>
        <taxon>Pseudomonadati</taxon>
        <taxon>Bacteroidota</taxon>
        <taxon>Cytophagia</taxon>
        <taxon>Cytophagales</taxon>
        <taxon>Hymenobacteraceae</taxon>
        <taxon>Hymenobacter</taxon>
    </lineage>
</organism>
<protein>
    <submittedName>
        <fullName evidence="2">Uncharacterized protein</fullName>
    </submittedName>
</protein>
<gene>
    <name evidence="2" type="ORF">MTP16_01755</name>
</gene>
<accession>A0ABY4B9F0</accession>
<evidence type="ECO:0000313" key="3">
    <source>
        <dbReference type="Proteomes" id="UP000831390"/>
    </source>
</evidence>
<keyword evidence="1" id="KW-0472">Membrane</keyword>
<keyword evidence="1" id="KW-0812">Transmembrane</keyword>
<feature type="transmembrane region" description="Helical" evidence="1">
    <location>
        <begin position="16"/>
        <end position="35"/>
    </location>
</feature>
<proteinExistence type="predicted"/>